<dbReference type="SUPFAM" id="SSF159941">
    <property type="entry name" value="MM3350-like"/>
    <property type="match status" value="1"/>
</dbReference>
<dbReference type="InterPro" id="IPR024047">
    <property type="entry name" value="MM3350-like_sf"/>
</dbReference>
<keyword evidence="3" id="KW-1185">Reference proteome</keyword>
<protein>
    <submittedName>
        <fullName evidence="2">Plasmid pRiA4b ORF-3 family protein</fullName>
    </submittedName>
</protein>
<dbReference type="PANTHER" id="PTHR41878:SF1">
    <property type="entry name" value="TNPR PROTEIN"/>
    <property type="match status" value="1"/>
</dbReference>
<feature type="domain" description="Plasmid pRiA4b Orf3-like" evidence="1">
    <location>
        <begin position="7"/>
        <end position="137"/>
    </location>
</feature>
<gene>
    <name evidence="2" type="ORF">DY251_18800</name>
</gene>
<reference evidence="3" key="1">
    <citation type="submission" date="2018-08" db="EMBL/GenBank/DDBJ databases">
        <authorList>
            <person name="Im W.T."/>
        </authorList>
    </citation>
    <scope>NUCLEOTIDE SEQUENCE [LARGE SCALE GENOMIC DNA]</scope>
    <source>
        <strain evidence="3">LA-28</strain>
    </source>
</reference>
<sequence>MPPSRSVLRLKVRLLGLSPMVWRRVLVPESYSLRELHGVIQVAMGWKSLHLFEFGIRAVRYGSTDICPEPPDKTLESFAFRRNARFAYVYDMGDWWEHEIRVEDREAAKERGRYPTCIGGAGACPPEDCGGPDRYLDRRDDAFGLDTMDDLVTMAEFVEQVVLNGDRAMLDDEDARQAVERAINRSRAREPFLDCRFSRRDVNKSFHQDEHRQLMYQWFI</sequence>
<comment type="caution">
    <text evidence="2">The sequence shown here is derived from an EMBL/GenBank/DDBJ whole genome shotgun (WGS) entry which is preliminary data.</text>
</comment>
<dbReference type="Gene3D" id="3.10.290.30">
    <property type="entry name" value="MM3350-like"/>
    <property type="match status" value="1"/>
</dbReference>
<organism evidence="2 3">
    <name type="scientific">Mesorhizobium denitrificans</name>
    <dbReference type="NCBI Taxonomy" id="2294114"/>
    <lineage>
        <taxon>Bacteria</taxon>
        <taxon>Pseudomonadati</taxon>
        <taxon>Pseudomonadota</taxon>
        <taxon>Alphaproteobacteria</taxon>
        <taxon>Hyphomicrobiales</taxon>
        <taxon>Phyllobacteriaceae</taxon>
        <taxon>Mesorhizobium</taxon>
    </lineage>
</organism>
<dbReference type="Proteomes" id="UP000262379">
    <property type="component" value="Unassembled WGS sequence"/>
</dbReference>
<dbReference type="Pfam" id="PF07929">
    <property type="entry name" value="PRiA4_ORF3"/>
    <property type="match status" value="1"/>
</dbReference>
<evidence type="ECO:0000313" key="3">
    <source>
        <dbReference type="Proteomes" id="UP000262379"/>
    </source>
</evidence>
<name>A0A371X6I9_9HYPH</name>
<proteinExistence type="predicted"/>
<accession>A0A371X6I9</accession>
<dbReference type="InterPro" id="IPR012912">
    <property type="entry name" value="Plasmid_pRiA4b_Orf3-like"/>
</dbReference>
<evidence type="ECO:0000313" key="2">
    <source>
        <dbReference type="EMBL" id="RFC64823.1"/>
    </source>
</evidence>
<evidence type="ECO:0000259" key="1">
    <source>
        <dbReference type="Pfam" id="PF07929"/>
    </source>
</evidence>
<dbReference type="EMBL" id="QURN01000017">
    <property type="protein sequence ID" value="RFC64823.1"/>
    <property type="molecule type" value="Genomic_DNA"/>
</dbReference>
<dbReference type="AlphaFoldDB" id="A0A371X6I9"/>
<dbReference type="PANTHER" id="PTHR41878">
    <property type="entry name" value="LEXA REPRESSOR-RELATED"/>
    <property type="match status" value="1"/>
</dbReference>